<reference evidence="4 5" key="1">
    <citation type="submission" date="2024-10" db="EMBL/GenBank/DDBJ databases">
        <title>Updated reference genomes for cyclostephanoid diatoms.</title>
        <authorList>
            <person name="Roberts W.R."/>
            <person name="Alverson A.J."/>
        </authorList>
    </citation>
    <scope>NUCLEOTIDE SEQUENCE [LARGE SCALE GENOMIC DNA]</scope>
    <source>
        <strain evidence="4 5">AJA228-03</strain>
    </source>
</reference>
<organism evidence="4 5">
    <name type="scientific">Cyclostephanos tholiformis</name>
    <dbReference type="NCBI Taxonomy" id="382380"/>
    <lineage>
        <taxon>Eukaryota</taxon>
        <taxon>Sar</taxon>
        <taxon>Stramenopiles</taxon>
        <taxon>Ochrophyta</taxon>
        <taxon>Bacillariophyta</taxon>
        <taxon>Coscinodiscophyceae</taxon>
        <taxon>Thalassiosirophycidae</taxon>
        <taxon>Stephanodiscales</taxon>
        <taxon>Stephanodiscaceae</taxon>
        <taxon>Cyclostephanos</taxon>
    </lineage>
</organism>
<sequence length="921" mass="100069">MPARFVSILVLLLVVVDIIPNTAAPVTSSSPPFDASNHRHHHHHHHRRRRRRANPTDPHHRGGGVDEDIPRRRIVVVDDDDDAREGALARISSFFDGLYDLRERYGGNHVLDVRDASEVYPILSSGRSDDGGGRGGNEGCPFDYVRTTGGIRRTGEAAGGRKQHVDRPCHTPIVTILDVSSNMREGGENGGEDYIDPQLPEVLLVGGMPGYRGDDDDVEVYGPMAIFEVVGLLLESARCESLSPSSKVTTKMTTTTTTSAAASSEGKKENGGDEADEIDDEALRCRRELDERGIDDVTRRWLARLVATRTIVAVPIADVAGFYARLVRAISSSNVGSPANGGGGGRATTGVCMTTYTARLMNEIIRSHGFRLGLSFHGSSSSSSLAHDDASSASPGGRIDIPGWDVVRIDDDAAPRTFDERAMLDIARAYGAFGDRLGRSGPYYSVSIVRPMSSSTVVAGGDDLDGVGRCGNGGVGGGATLENFAFSAGMVMADGAGANNEGSSYTERCRCDGENGDDGGDPSADDDDGGGCSYPSERTGIYDGSSLRTFISRIVAPPPVDERNPDDLASFGQSHDPSNNALFDRGTLGVNVRMSLLATELVEPYTAIRSIAGVSLKDDDIVPMTPRPRGGCSRTRSMMMPESPLMENITITWTVGGALSVTETAIMYGKSNVLDKEIFDCVTQPTKEELDAFFAILRDFEMMEGETSEEMAEEVNFTPIQSGFSRWHTLNANEISDILIPSETEFSVSIDLSHYKVGDIIAIYSLARTDQDWVTGESSIPAQSNIVNARTNPQWSHVHTSSINGKSLIKGRLDWFSVPVTIEIGPQPGFFEWGEPIETSFRLSDEWHESSEKSQLNSISLYLAMAVLVVFVTVFCVFCREERDGTDICSIWSEHHRINRQKIKLDDFFRDESLELTTMTT</sequence>
<evidence type="ECO:0000256" key="2">
    <source>
        <dbReference type="SAM" id="Phobius"/>
    </source>
</evidence>
<name>A0ABD3RGY3_9STRA</name>
<dbReference type="EMBL" id="JALLPB020000222">
    <property type="protein sequence ID" value="KAL3812024.1"/>
    <property type="molecule type" value="Genomic_DNA"/>
</dbReference>
<keyword evidence="3" id="KW-0732">Signal</keyword>
<feature type="signal peptide" evidence="3">
    <location>
        <begin position="1"/>
        <end position="23"/>
    </location>
</feature>
<comment type="caution">
    <text evidence="4">The sequence shown here is derived from an EMBL/GenBank/DDBJ whole genome shotgun (WGS) entry which is preliminary data.</text>
</comment>
<keyword evidence="2" id="KW-1133">Transmembrane helix</keyword>
<evidence type="ECO:0000313" key="5">
    <source>
        <dbReference type="Proteomes" id="UP001530377"/>
    </source>
</evidence>
<dbReference type="Proteomes" id="UP001530377">
    <property type="component" value="Unassembled WGS sequence"/>
</dbReference>
<evidence type="ECO:0000313" key="4">
    <source>
        <dbReference type="EMBL" id="KAL3812024.1"/>
    </source>
</evidence>
<feature type="compositionally biased region" description="Basic and acidic residues" evidence="1">
    <location>
        <begin position="57"/>
        <end position="68"/>
    </location>
</feature>
<feature type="transmembrane region" description="Helical" evidence="2">
    <location>
        <begin position="859"/>
        <end position="878"/>
    </location>
</feature>
<feature type="region of interest" description="Disordered" evidence="1">
    <location>
        <begin position="513"/>
        <end position="538"/>
    </location>
</feature>
<feature type="region of interest" description="Disordered" evidence="1">
    <location>
        <begin position="25"/>
        <end position="68"/>
    </location>
</feature>
<evidence type="ECO:0000256" key="3">
    <source>
        <dbReference type="SAM" id="SignalP"/>
    </source>
</evidence>
<dbReference type="AlphaFoldDB" id="A0ABD3RGY3"/>
<gene>
    <name evidence="4" type="ORF">ACHAXA_001331</name>
</gene>
<feature type="region of interest" description="Disordered" evidence="1">
    <location>
        <begin position="243"/>
        <end position="276"/>
    </location>
</feature>
<keyword evidence="5" id="KW-1185">Reference proteome</keyword>
<feature type="compositionally biased region" description="Basic residues" evidence="1">
    <location>
        <begin position="38"/>
        <end position="53"/>
    </location>
</feature>
<keyword evidence="2" id="KW-0472">Membrane</keyword>
<feature type="region of interest" description="Disordered" evidence="1">
    <location>
        <begin position="557"/>
        <end position="576"/>
    </location>
</feature>
<feature type="compositionally biased region" description="Low complexity" evidence="1">
    <location>
        <begin position="243"/>
        <end position="264"/>
    </location>
</feature>
<feature type="chain" id="PRO_5044885886" evidence="3">
    <location>
        <begin position="24"/>
        <end position="921"/>
    </location>
</feature>
<keyword evidence="2" id="KW-0812">Transmembrane</keyword>
<proteinExistence type="predicted"/>
<feature type="compositionally biased region" description="Acidic residues" evidence="1">
    <location>
        <begin position="514"/>
        <end position="529"/>
    </location>
</feature>
<evidence type="ECO:0000256" key="1">
    <source>
        <dbReference type="SAM" id="MobiDB-lite"/>
    </source>
</evidence>
<protein>
    <submittedName>
        <fullName evidence="4">Uncharacterized protein</fullName>
    </submittedName>
</protein>
<accession>A0ABD3RGY3</accession>